<keyword evidence="2" id="KW-1185">Reference proteome</keyword>
<sequence length="80" mass="8636">MGSGSLAFASEPLCFIPAGIQVFGSNPWFCIKKTMRFGVVVVVDDAKRRSGVSETPNAAPVLAANPWSIFRRLSMMDLST</sequence>
<accession>A0ABP8NCV1</accession>
<dbReference type="EMBL" id="BAABGA010000064">
    <property type="protein sequence ID" value="GAA4463324.1"/>
    <property type="molecule type" value="Genomic_DNA"/>
</dbReference>
<reference evidence="2" key="1">
    <citation type="journal article" date="2019" name="Int. J. Syst. Evol. Microbiol.">
        <title>The Global Catalogue of Microorganisms (GCM) 10K type strain sequencing project: providing services to taxonomists for standard genome sequencing and annotation.</title>
        <authorList>
            <consortium name="The Broad Institute Genomics Platform"/>
            <consortium name="The Broad Institute Genome Sequencing Center for Infectious Disease"/>
            <person name="Wu L."/>
            <person name="Ma J."/>
        </authorList>
    </citation>
    <scope>NUCLEOTIDE SEQUENCE [LARGE SCALE GENOMIC DNA]</scope>
    <source>
        <strain evidence="2">JCM 17759</strain>
    </source>
</reference>
<proteinExistence type="predicted"/>
<evidence type="ECO:0000313" key="2">
    <source>
        <dbReference type="Proteomes" id="UP001500840"/>
    </source>
</evidence>
<dbReference type="Proteomes" id="UP001500840">
    <property type="component" value="Unassembled WGS sequence"/>
</dbReference>
<name>A0ABP8NCV1_9BACT</name>
<evidence type="ECO:0000313" key="1">
    <source>
        <dbReference type="EMBL" id="GAA4463324.1"/>
    </source>
</evidence>
<organism evidence="1 2">
    <name type="scientific">Novipirellula rosea</name>
    <dbReference type="NCBI Taxonomy" id="1031540"/>
    <lineage>
        <taxon>Bacteria</taxon>
        <taxon>Pseudomonadati</taxon>
        <taxon>Planctomycetota</taxon>
        <taxon>Planctomycetia</taxon>
        <taxon>Pirellulales</taxon>
        <taxon>Pirellulaceae</taxon>
        <taxon>Novipirellula</taxon>
    </lineage>
</organism>
<protein>
    <submittedName>
        <fullName evidence="1">Uncharacterized protein</fullName>
    </submittedName>
</protein>
<gene>
    <name evidence="1" type="ORF">GCM10023156_48370</name>
</gene>
<comment type="caution">
    <text evidence="1">The sequence shown here is derived from an EMBL/GenBank/DDBJ whole genome shotgun (WGS) entry which is preliminary data.</text>
</comment>